<feature type="domain" description="F-box" evidence="2">
    <location>
        <begin position="40"/>
        <end position="83"/>
    </location>
</feature>
<dbReference type="PANTHER" id="PTHR32133:SF307">
    <property type="entry name" value="OS08G0299600 PROTEIN"/>
    <property type="match status" value="1"/>
</dbReference>
<feature type="domain" description="F-box" evidence="2">
    <location>
        <begin position="453"/>
        <end position="496"/>
    </location>
</feature>
<feature type="region of interest" description="Disordered" evidence="1">
    <location>
        <begin position="17"/>
        <end position="36"/>
    </location>
</feature>
<proteinExistence type="predicted"/>
<gene>
    <name evidence="3" type="primary">ga28466</name>
    <name evidence="3" type="ORF">PR202_ga28466</name>
</gene>
<comment type="caution">
    <text evidence="3">The sequence shown here is derived from an EMBL/GenBank/DDBJ whole genome shotgun (WGS) entry which is preliminary data.</text>
</comment>
<dbReference type="Gene3D" id="1.20.1280.50">
    <property type="match status" value="1"/>
</dbReference>
<organism evidence="3 4">
    <name type="scientific">Eleusine coracana subsp. coracana</name>
    <dbReference type="NCBI Taxonomy" id="191504"/>
    <lineage>
        <taxon>Eukaryota</taxon>
        <taxon>Viridiplantae</taxon>
        <taxon>Streptophyta</taxon>
        <taxon>Embryophyta</taxon>
        <taxon>Tracheophyta</taxon>
        <taxon>Spermatophyta</taxon>
        <taxon>Magnoliopsida</taxon>
        <taxon>Liliopsida</taxon>
        <taxon>Poales</taxon>
        <taxon>Poaceae</taxon>
        <taxon>PACMAD clade</taxon>
        <taxon>Chloridoideae</taxon>
        <taxon>Cynodonteae</taxon>
        <taxon>Eleusininae</taxon>
        <taxon>Eleusine</taxon>
    </lineage>
</organism>
<dbReference type="InterPro" id="IPR001810">
    <property type="entry name" value="F-box_dom"/>
</dbReference>
<dbReference type="EMBL" id="BQKI01000017">
    <property type="protein sequence ID" value="GJN10378.1"/>
    <property type="molecule type" value="Genomic_DNA"/>
</dbReference>
<evidence type="ECO:0000256" key="1">
    <source>
        <dbReference type="SAM" id="MobiDB-lite"/>
    </source>
</evidence>
<sequence>MCRASVSLLSVRFPIDPHPNPRRRRSSTDQGLRTMAPPELNEDAIAEILLRLPPSEPEHLFRASLVCKPWLRVLADPDFRRRYSALHRTPPVLGLLHARQVIGGGPPPHFNPATAAPLTPYPNYRRPLDCHHGRVLLHAVDVEWYFLVWDPATGDEHRVPDAGIDWLVYSAAVFCAVSGCDHTDCHGGPFRVVFIATEDYTDAVKAAVYSSETGSWSTPVALDTDSEAFTQHYQHAIDNGGAIGTFYTPYVQPRRGALVGDEIYFTLRWNNAIIKYDWSKNCISMIDPPSHKAYFIALMEMEDNTLGFACVEGSSLHLWSRKVRSEGAAEWMLCRVIELDGRIPGAKSKGGASVVGYAEGVDVIFVSTPVGLFTFGLKSGRVMKIDDAQVYFTVLPYMSFYTPGSVRKSVDSSWDSWPNLVRLAVRFASSPHFSPIPHPNPRRYRAMAAPPELIDDVTAEIFLRLPPDEPACLFRASLICKRWMRILRDPDFVRRYRAFHRTPPLLGFLHRRTVIDEDPAPRLVPTTAVPAFPHPSSCTPRVLDCRHGRVLLHIRGDESAEFLVWDPVTGYQHAVPRVDIDWMTYSAVVLCGVPGCDHIHCRGGRFLVVFIATDDRDGLIKTRVYSPETGAWSTRASLNNDFENYVQPRREN</sequence>
<dbReference type="PANTHER" id="PTHR32133">
    <property type="entry name" value="OS07G0120400 PROTEIN"/>
    <property type="match status" value="1"/>
</dbReference>
<reference evidence="3" key="2">
    <citation type="submission" date="2021-12" db="EMBL/GenBank/DDBJ databases">
        <title>Resequencing data analysis of finger millet.</title>
        <authorList>
            <person name="Hatakeyama M."/>
            <person name="Aluri S."/>
            <person name="Balachadran M.T."/>
            <person name="Sivarajan S.R."/>
            <person name="Poveda L."/>
            <person name="Shimizu-Inatsugi R."/>
            <person name="Schlapbach R."/>
            <person name="Sreeman S.M."/>
            <person name="Shimizu K.K."/>
        </authorList>
    </citation>
    <scope>NUCLEOTIDE SEQUENCE</scope>
</reference>
<evidence type="ECO:0000313" key="3">
    <source>
        <dbReference type="EMBL" id="GJN10378.1"/>
    </source>
</evidence>
<evidence type="ECO:0000259" key="2">
    <source>
        <dbReference type="SMART" id="SM00256"/>
    </source>
</evidence>
<dbReference type="Proteomes" id="UP001054889">
    <property type="component" value="Unassembled WGS sequence"/>
</dbReference>
<accession>A0AAV5DHF2</accession>
<dbReference type="AlphaFoldDB" id="A0AAV5DHF2"/>
<name>A0AAV5DHF2_ELECO</name>
<dbReference type="InterPro" id="IPR036047">
    <property type="entry name" value="F-box-like_dom_sf"/>
</dbReference>
<dbReference type="Pfam" id="PF00646">
    <property type="entry name" value="F-box"/>
    <property type="match status" value="2"/>
</dbReference>
<evidence type="ECO:0000313" key="4">
    <source>
        <dbReference type="Proteomes" id="UP001054889"/>
    </source>
</evidence>
<reference evidence="3" key="1">
    <citation type="journal article" date="2018" name="DNA Res.">
        <title>Multiple hybrid de novo genome assembly of finger millet, an orphan allotetraploid crop.</title>
        <authorList>
            <person name="Hatakeyama M."/>
            <person name="Aluri S."/>
            <person name="Balachadran M.T."/>
            <person name="Sivarajan S.R."/>
            <person name="Patrignani A."/>
            <person name="Gruter S."/>
            <person name="Poveda L."/>
            <person name="Shimizu-Inatsugi R."/>
            <person name="Baeten J."/>
            <person name="Francoijs K.J."/>
            <person name="Nataraja K.N."/>
            <person name="Reddy Y.A.N."/>
            <person name="Phadnis S."/>
            <person name="Ravikumar R.L."/>
            <person name="Schlapbach R."/>
            <person name="Sreeman S.M."/>
            <person name="Shimizu K.K."/>
        </authorList>
    </citation>
    <scope>NUCLEOTIDE SEQUENCE</scope>
</reference>
<keyword evidence="4" id="KW-1185">Reference proteome</keyword>
<dbReference type="SUPFAM" id="SSF81383">
    <property type="entry name" value="F-box domain"/>
    <property type="match status" value="2"/>
</dbReference>
<protein>
    <recommendedName>
        <fullName evidence="2">F-box domain-containing protein</fullName>
    </recommendedName>
</protein>
<dbReference type="SMART" id="SM00256">
    <property type="entry name" value="FBOX"/>
    <property type="match status" value="2"/>
</dbReference>